<protein>
    <submittedName>
        <fullName evidence="1">Uncharacterized protein</fullName>
    </submittedName>
</protein>
<dbReference type="EMBL" id="QGKV02001507">
    <property type="protein sequence ID" value="KAF3531264.1"/>
    <property type="molecule type" value="Genomic_DNA"/>
</dbReference>
<keyword evidence="2" id="KW-1185">Reference proteome</keyword>
<name>A0ABQ7BF66_BRACR</name>
<comment type="caution">
    <text evidence="1">The sequence shown here is derived from an EMBL/GenBank/DDBJ whole genome shotgun (WGS) entry which is preliminary data.</text>
</comment>
<evidence type="ECO:0000313" key="1">
    <source>
        <dbReference type="EMBL" id="KAF3531264.1"/>
    </source>
</evidence>
<gene>
    <name evidence="1" type="ORF">DY000_02039920</name>
</gene>
<accession>A0ABQ7BF66</accession>
<organism evidence="1 2">
    <name type="scientific">Brassica cretica</name>
    <name type="common">Mustard</name>
    <dbReference type="NCBI Taxonomy" id="69181"/>
    <lineage>
        <taxon>Eukaryota</taxon>
        <taxon>Viridiplantae</taxon>
        <taxon>Streptophyta</taxon>
        <taxon>Embryophyta</taxon>
        <taxon>Tracheophyta</taxon>
        <taxon>Spermatophyta</taxon>
        <taxon>Magnoliopsida</taxon>
        <taxon>eudicotyledons</taxon>
        <taxon>Gunneridae</taxon>
        <taxon>Pentapetalae</taxon>
        <taxon>rosids</taxon>
        <taxon>malvids</taxon>
        <taxon>Brassicales</taxon>
        <taxon>Brassicaceae</taxon>
        <taxon>Brassiceae</taxon>
        <taxon>Brassica</taxon>
    </lineage>
</organism>
<evidence type="ECO:0000313" key="2">
    <source>
        <dbReference type="Proteomes" id="UP000266723"/>
    </source>
</evidence>
<sequence>MLQMEEQLSKYLGNFMDFPLGYTRFYIPPLVNKAGFYHLRSRDGTHLIEEPSRGIRGNYPFGDSWNNRYEFVKIQEPVGYPTSWRTVGKFFHVSRPVSFAGEAVGKLVMGVPRRFRWVTFQVSKEALRHSHVWGNVVRLSVSASYDEHQKAKTRKRRPFYKPRLARDVLLVNGLSSTSSTGAEAVSNDAHWWMLTKGREPHHLFPGNVVRLSVSAIYDEHQKAKTRKRRPFYTPQPGLARDASLVNGLSSTSSTDAEAVSNDDPLVDAHRRLIGEVFFLCSQAQNMMARRDLVIQQVKASARWEIMKEWLEKRVEHWDPEEEYRRHLFLSGGINQQSESFSRVAASRSVMGLDNRILEIRQGPEDRLGTRRLQLGPERWALNPEVSSFLEYGHLEFGDRFRNREVFVRTRRSSNNPEVYLDHKIIFLGPRGRRGTRRFSFRSWDHDWSLEAVWEPGDSSIDPEIVSGPWCLYLDLEVMWEPGDRNLEVFPQILVSLIGTRRLYGNPEARLLPVPVRISHSATWKLATIEFYVVFYFCRKSLAGLEGAGVGVMTHVPGFAALQGPRCALRYTGVLGLKRIGGLWRPDPARMPL</sequence>
<dbReference type="Proteomes" id="UP000266723">
    <property type="component" value="Unassembled WGS sequence"/>
</dbReference>
<reference evidence="1 2" key="1">
    <citation type="journal article" date="2020" name="BMC Genomics">
        <title>Intraspecific diversification of the crop wild relative Brassica cretica Lam. using demographic model selection.</title>
        <authorList>
            <person name="Kioukis A."/>
            <person name="Michalopoulou V.A."/>
            <person name="Briers L."/>
            <person name="Pirintsos S."/>
            <person name="Studholme D.J."/>
            <person name="Pavlidis P."/>
            <person name="Sarris P.F."/>
        </authorList>
    </citation>
    <scope>NUCLEOTIDE SEQUENCE [LARGE SCALE GENOMIC DNA]</scope>
    <source>
        <strain evidence="2">cv. PFS-1207/04</strain>
    </source>
</reference>
<proteinExistence type="predicted"/>